<dbReference type="InterPro" id="IPR005320">
    <property type="entry name" value="Peptidase_S51"/>
</dbReference>
<evidence type="ECO:0000256" key="3">
    <source>
        <dbReference type="ARBA" id="ARBA00022801"/>
    </source>
</evidence>
<dbReference type="PANTHER" id="PTHR20842">
    <property type="entry name" value="PROTEASE S51 ALPHA-ASPARTYL DIPEPTIDASE"/>
    <property type="match status" value="1"/>
</dbReference>
<dbReference type="EMBL" id="CADCTS010000186">
    <property type="protein sequence ID" value="CAA9300806.1"/>
    <property type="molecule type" value="Genomic_DNA"/>
</dbReference>
<dbReference type="AlphaFoldDB" id="A0A6J4KCY4"/>
<dbReference type="PANTHER" id="PTHR20842:SF0">
    <property type="entry name" value="ALPHA-ASPARTYL DIPEPTIDASE"/>
    <property type="match status" value="1"/>
</dbReference>
<evidence type="ECO:0000256" key="2">
    <source>
        <dbReference type="ARBA" id="ARBA00022670"/>
    </source>
</evidence>
<name>A0A6J4KCY4_9ACTN</name>
<evidence type="ECO:0000256" key="1">
    <source>
        <dbReference type="ARBA" id="ARBA00006534"/>
    </source>
</evidence>
<sequence length="205" mass="21813">MWEHMLAGVSRLLDWPTALSGDLLHDAQGWLRTSLGDRPGLLVTTWLDLSDHRGDGLDGFDLVFVGGGNTYDLLHRIREAGVAAALRRFLRAGGTSYGGSAGAIVAGPSIGLASGHDADRHHDPDDSGLGLVPVEVLPHFTEARRGHAEAWSTRHRARPVLCLPEASGARVSGTEALVLGPDQVDLYRGGRHVGRHHQGAVVALL</sequence>
<dbReference type="GO" id="GO:0008236">
    <property type="term" value="F:serine-type peptidase activity"/>
    <property type="evidence" value="ECO:0007669"/>
    <property type="project" value="UniProtKB-KW"/>
</dbReference>
<dbReference type="Pfam" id="PF03575">
    <property type="entry name" value="Peptidase_S51"/>
    <property type="match status" value="1"/>
</dbReference>
<dbReference type="SUPFAM" id="SSF52317">
    <property type="entry name" value="Class I glutamine amidotransferase-like"/>
    <property type="match status" value="1"/>
</dbReference>
<dbReference type="Gene3D" id="3.40.50.880">
    <property type="match status" value="1"/>
</dbReference>
<keyword evidence="3" id="KW-0378">Hydrolase</keyword>
<organism evidence="5">
    <name type="scientific">uncultured Friedmanniella sp</name>
    <dbReference type="NCBI Taxonomy" id="335381"/>
    <lineage>
        <taxon>Bacteria</taxon>
        <taxon>Bacillati</taxon>
        <taxon>Actinomycetota</taxon>
        <taxon>Actinomycetes</taxon>
        <taxon>Propionibacteriales</taxon>
        <taxon>Nocardioidaceae</taxon>
        <taxon>Friedmanniella</taxon>
        <taxon>environmental samples</taxon>
    </lineage>
</organism>
<proteinExistence type="inferred from homology"/>
<dbReference type="GO" id="GO:0006508">
    <property type="term" value="P:proteolysis"/>
    <property type="evidence" value="ECO:0007669"/>
    <property type="project" value="UniProtKB-KW"/>
</dbReference>
<reference evidence="5" key="1">
    <citation type="submission" date="2020-02" db="EMBL/GenBank/DDBJ databases">
        <authorList>
            <person name="Meier V. D."/>
        </authorList>
    </citation>
    <scope>NUCLEOTIDE SEQUENCE</scope>
    <source>
        <strain evidence="5">AVDCRST_MAG48</strain>
    </source>
</reference>
<evidence type="ECO:0000313" key="5">
    <source>
        <dbReference type="EMBL" id="CAA9300806.1"/>
    </source>
</evidence>
<dbReference type="InterPro" id="IPR029062">
    <property type="entry name" value="Class_I_gatase-like"/>
</dbReference>
<evidence type="ECO:0000256" key="4">
    <source>
        <dbReference type="ARBA" id="ARBA00022825"/>
    </source>
</evidence>
<evidence type="ECO:0008006" key="6">
    <source>
        <dbReference type="Google" id="ProtNLM"/>
    </source>
</evidence>
<keyword evidence="2" id="KW-0645">Protease</keyword>
<keyword evidence="4" id="KW-0720">Serine protease</keyword>
<comment type="similarity">
    <text evidence="1">Belongs to the peptidase S51 family.</text>
</comment>
<gene>
    <name evidence="5" type="ORF">AVDCRST_MAG48-1306</name>
</gene>
<accession>A0A6J4KCY4</accession>
<protein>
    <recommendedName>
        <fullName evidence="6">Dipeptidase E</fullName>
    </recommendedName>
</protein>